<evidence type="ECO:0000313" key="1">
    <source>
        <dbReference type="EMBL" id="SHO60394.1"/>
    </source>
</evidence>
<dbReference type="STRING" id="1073327.SAMN04488108_0767"/>
<dbReference type="Proteomes" id="UP000184609">
    <property type="component" value="Unassembled WGS sequence"/>
</dbReference>
<dbReference type="EMBL" id="FRXN01000001">
    <property type="protein sequence ID" value="SHO60394.1"/>
    <property type="molecule type" value="Genomic_DNA"/>
</dbReference>
<dbReference type="AlphaFoldDB" id="A0A1M7Z6B6"/>
<protein>
    <submittedName>
        <fullName evidence="1">Uncharacterized protein</fullName>
    </submittedName>
</protein>
<keyword evidence="2" id="KW-1185">Reference proteome</keyword>
<accession>A0A1M7Z6B6</accession>
<reference evidence="2" key="1">
    <citation type="submission" date="2016-12" db="EMBL/GenBank/DDBJ databases">
        <authorList>
            <person name="Varghese N."/>
            <person name="Submissions S."/>
        </authorList>
    </citation>
    <scope>NUCLEOTIDE SEQUENCE [LARGE SCALE GENOMIC DNA]</scope>
    <source>
        <strain evidence="2">DSM 25035</strain>
    </source>
</reference>
<proteinExistence type="predicted"/>
<evidence type="ECO:0000313" key="2">
    <source>
        <dbReference type="Proteomes" id="UP000184609"/>
    </source>
</evidence>
<gene>
    <name evidence="1" type="ORF">SAMN04488108_0767</name>
</gene>
<organism evidence="1 2">
    <name type="scientific">Algoriphagus zhangzhouensis</name>
    <dbReference type="NCBI Taxonomy" id="1073327"/>
    <lineage>
        <taxon>Bacteria</taxon>
        <taxon>Pseudomonadati</taxon>
        <taxon>Bacteroidota</taxon>
        <taxon>Cytophagia</taxon>
        <taxon>Cytophagales</taxon>
        <taxon>Cyclobacteriaceae</taxon>
        <taxon>Algoriphagus</taxon>
    </lineage>
</organism>
<sequence>MTLLIQGCEREIEDPQMDLGLEYFPLLIGNFWVYEVNELIHFGENDSEESTFFYKDKIRSVYVNDALEQVFIVERSKSEDQENWTFLYEYTLLERGGSLIRTIQNQPIVVLPATIAEGSSWNGNLYRSAADDEFQVNFIQSDELKVDQENEDDQITFRDIRYEIFQKDIGMTELYTEVLTYCSRNDCLGDQLIDSGSRVHMKLVSHGSE</sequence>
<name>A0A1M7Z6B6_9BACT</name>
<dbReference type="OrthoDB" id="1467525at2"/>
<dbReference type="RefSeq" id="WP_134204322.1">
    <property type="nucleotide sequence ID" value="NZ_FRXN01000001.1"/>
</dbReference>